<dbReference type="PROSITE" id="PS00211">
    <property type="entry name" value="ABC_TRANSPORTER_1"/>
    <property type="match status" value="1"/>
</dbReference>
<keyword evidence="2" id="KW-1003">Cell membrane</keyword>
<dbReference type="InterPro" id="IPR017871">
    <property type="entry name" value="ABC_transporter-like_CS"/>
</dbReference>
<name>A0A9Q3UKQ1_9GAMM</name>
<comment type="caution">
    <text evidence="12">The sequence shown here is derived from an EMBL/GenBank/DDBJ whole genome shotgun (WGS) entry which is preliminary data.</text>
</comment>
<dbReference type="EMBL" id="JAJGNA010000011">
    <property type="protein sequence ID" value="MCC4309021.1"/>
    <property type="molecule type" value="Genomic_DNA"/>
</dbReference>
<dbReference type="Gene3D" id="3.40.50.300">
    <property type="entry name" value="P-loop containing nucleotide triphosphate hydrolases"/>
    <property type="match status" value="1"/>
</dbReference>
<organism evidence="12 13">
    <name type="scientific">Alloalcanivorax marinus</name>
    <dbReference type="NCBI Taxonomy" id="1177169"/>
    <lineage>
        <taxon>Bacteria</taxon>
        <taxon>Pseudomonadati</taxon>
        <taxon>Pseudomonadota</taxon>
        <taxon>Gammaproteobacteria</taxon>
        <taxon>Oceanospirillales</taxon>
        <taxon>Alcanivoracaceae</taxon>
        <taxon>Alloalcanivorax</taxon>
    </lineage>
</organism>
<dbReference type="InterPro" id="IPR008995">
    <property type="entry name" value="Mo/tungstate-bd_C_term_dom"/>
</dbReference>
<dbReference type="AlphaFoldDB" id="A0A9Q3UKQ1"/>
<dbReference type="GO" id="GO:0015098">
    <property type="term" value="F:molybdate ion transmembrane transporter activity"/>
    <property type="evidence" value="ECO:0007669"/>
    <property type="project" value="InterPro"/>
</dbReference>
<evidence type="ECO:0000256" key="1">
    <source>
        <dbReference type="ARBA" id="ARBA00022448"/>
    </source>
</evidence>
<dbReference type="Pfam" id="PF03459">
    <property type="entry name" value="TOBE"/>
    <property type="match status" value="1"/>
</dbReference>
<dbReference type="SMART" id="SM00382">
    <property type="entry name" value="AAA"/>
    <property type="match status" value="1"/>
</dbReference>
<accession>A0A9Q3UKQ1</accession>
<evidence type="ECO:0000256" key="5">
    <source>
        <dbReference type="ARBA" id="ARBA00022741"/>
    </source>
</evidence>
<reference evidence="12" key="1">
    <citation type="submission" date="2021-10" db="EMBL/GenBank/DDBJ databases">
        <title>The diversity and Nitrogen Metabolism of Culturable Nitrate-Utilizing Bacteria Within the Oxygen Minimum Zone of the Changjiang (Yangtze River)Estuary.</title>
        <authorList>
            <person name="Zhang D."/>
            <person name="Zheng J."/>
            <person name="Liu S."/>
            <person name="He W."/>
        </authorList>
    </citation>
    <scope>NUCLEOTIDE SEQUENCE</scope>
    <source>
        <strain evidence="12">FXH-223</strain>
    </source>
</reference>
<dbReference type="InterPro" id="IPR004606">
    <property type="entry name" value="Mop_domain"/>
</dbReference>
<dbReference type="InterPro" id="IPR027417">
    <property type="entry name" value="P-loop_NTPase"/>
</dbReference>
<dbReference type="Pfam" id="PF00005">
    <property type="entry name" value="ABC_tran"/>
    <property type="match status" value="1"/>
</dbReference>
<proteinExistence type="predicted"/>
<keyword evidence="3 9" id="KW-0500">Molybdenum</keyword>
<dbReference type="InterPro" id="IPR011868">
    <property type="entry name" value="ModC_ABC_ATP-bd"/>
</dbReference>
<dbReference type="SUPFAM" id="SSF52540">
    <property type="entry name" value="P-loop containing nucleoside triphosphate hydrolases"/>
    <property type="match status" value="1"/>
</dbReference>
<dbReference type="InterPro" id="IPR050334">
    <property type="entry name" value="Molybdenum_import_ModC"/>
</dbReference>
<evidence type="ECO:0000256" key="3">
    <source>
        <dbReference type="ARBA" id="ARBA00022505"/>
    </source>
</evidence>
<dbReference type="InterPro" id="IPR005116">
    <property type="entry name" value="Transp-assoc_OB_typ1"/>
</dbReference>
<evidence type="ECO:0000259" key="10">
    <source>
        <dbReference type="PROSITE" id="PS50893"/>
    </source>
</evidence>
<evidence type="ECO:0000256" key="7">
    <source>
        <dbReference type="ARBA" id="ARBA00022967"/>
    </source>
</evidence>
<dbReference type="PANTHER" id="PTHR43514:SF4">
    <property type="entry name" value="ABC TRANSPORTER I FAMILY MEMBER 10"/>
    <property type="match status" value="1"/>
</dbReference>
<dbReference type="GO" id="GO:0005524">
    <property type="term" value="F:ATP binding"/>
    <property type="evidence" value="ECO:0007669"/>
    <property type="project" value="UniProtKB-KW"/>
</dbReference>
<sequence length="348" mass="37811">MSLQVDLKLRRGDFRLTVNGRLPERGVTILFGVSGAGKSSLLKAIAGLQPCQGLIRFGDQVWQDEGGSLPAHRRPVGLMLQKPTLFPHLDVAGNLRFAARRSGADAGRWREVVALTELQPLLTRGVAGLSGGEAQRVALARALLTEPDLLLLDEPLSALDAERRQALMAVITRVAERLPVLYVTHQLDEVMTLGDHLWWLDQGGLREQGELTERLAGLHGPLAAGGQAAVVLHTRHRHYDPQHHLLELALGERVLRLPADGPRGDAPRLKVAARDVSLTLTAARDSSVLNILPARVDGLRDLGHGQCLVRLDCEGQWLLARLSTLSRDSLDLRPGSTVYAQIKAAALV</sequence>
<keyword evidence="13" id="KW-1185">Reference proteome</keyword>
<feature type="domain" description="Mop" evidence="11">
    <location>
        <begin position="285"/>
        <end position="348"/>
    </location>
</feature>
<dbReference type="SUPFAM" id="SSF50331">
    <property type="entry name" value="MOP-like"/>
    <property type="match status" value="1"/>
</dbReference>
<keyword evidence="6 12" id="KW-0067">ATP-binding</keyword>
<dbReference type="GO" id="GO:0016887">
    <property type="term" value="F:ATP hydrolysis activity"/>
    <property type="evidence" value="ECO:0007669"/>
    <property type="project" value="InterPro"/>
</dbReference>
<dbReference type="PANTHER" id="PTHR43514">
    <property type="entry name" value="ABC TRANSPORTER I FAMILY MEMBER 10"/>
    <property type="match status" value="1"/>
</dbReference>
<dbReference type="PROSITE" id="PS50893">
    <property type="entry name" value="ABC_TRANSPORTER_2"/>
    <property type="match status" value="1"/>
</dbReference>
<dbReference type="RefSeq" id="WP_228233976.1">
    <property type="nucleotide sequence ID" value="NZ_JAJGNA010000011.1"/>
</dbReference>
<gene>
    <name evidence="12" type="primary">modC</name>
    <name evidence="12" type="ORF">LL252_10610</name>
</gene>
<keyword evidence="8" id="KW-0472">Membrane</keyword>
<dbReference type="PROSITE" id="PS51866">
    <property type="entry name" value="MOP"/>
    <property type="match status" value="1"/>
</dbReference>
<keyword evidence="1" id="KW-0813">Transport</keyword>
<evidence type="ECO:0000313" key="13">
    <source>
        <dbReference type="Proteomes" id="UP001108027"/>
    </source>
</evidence>
<evidence type="ECO:0000256" key="2">
    <source>
        <dbReference type="ARBA" id="ARBA00022475"/>
    </source>
</evidence>
<feature type="domain" description="ABC transporter" evidence="10">
    <location>
        <begin position="1"/>
        <end position="227"/>
    </location>
</feature>
<dbReference type="InterPro" id="IPR003439">
    <property type="entry name" value="ABC_transporter-like_ATP-bd"/>
</dbReference>
<evidence type="ECO:0000256" key="9">
    <source>
        <dbReference type="PROSITE-ProRule" id="PRU01213"/>
    </source>
</evidence>
<evidence type="ECO:0000256" key="4">
    <source>
        <dbReference type="ARBA" id="ARBA00022519"/>
    </source>
</evidence>
<dbReference type="NCBIfam" id="TIGR02142">
    <property type="entry name" value="modC_ABC"/>
    <property type="match status" value="1"/>
</dbReference>
<dbReference type="GO" id="GO:0140359">
    <property type="term" value="F:ABC-type transporter activity"/>
    <property type="evidence" value="ECO:0007669"/>
    <property type="project" value="InterPro"/>
</dbReference>
<dbReference type="Proteomes" id="UP001108027">
    <property type="component" value="Unassembled WGS sequence"/>
</dbReference>
<evidence type="ECO:0000256" key="6">
    <source>
        <dbReference type="ARBA" id="ARBA00022840"/>
    </source>
</evidence>
<protein>
    <submittedName>
        <fullName evidence="12">Molybdenum ABC transporter ATP-binding protein</fullName>
    </submittedName>
</protein>
<evidence type="ECO:0000313" key="12">
    <source>
        <dbReference type="EMBL" id="MCC4309021.1"/>
    </source>
</evidence>
<dbReference type="Gene3D" id="2.40.50.100">
    <property type="match status" value="1"/>
</dbReference>
<dbReference type="GO" id="GO:0016020">
    <property type="term" value="C:membrane"/>
    <property type="evidence" value="ECO:0007669"/>
    <property type="project" value="InterPro"/>
</dbReference>
<evidence type="ECO:0000259" key="11">
    <source>
        <dbReference type="PROSITE" id="PS51866"/>
    </source>
</evidence>
<dbReference type="InterPro" id="IPR003593">
    <property type="entry name" value="AAA+_ATPase"/>
</dbReference>
<evidence type="ECO:0000256" key="8">
    <source>
        <dbReference type="ARBA" id="ARBA00023136"/>
    </source>
</evidence>
<keyword evidence="4" id="KW-0997">Cell inner membrane</keyword>
<keyword evidence="5" id="KW-0547">Nucleotide-binding</keyword>
<keyword evidence="7" id="KW-1278">Translocase</keyword>